<dbReference type="SUPFAM" id="SSF50182">
    <property type="entry name" value="Sm-like ribonucleoproteins"/>
    <property type="match status" value="1"/>
</dbReference>
<evidence type="ECO:0000313" key="1">
    <source>
        <dbReference type="EMBL" id="KAJ7356551.1"/>
    </source>
</evidence>
<evidence type="ECO:0008006" key="3">
    <source>
        <dbReference type="Google" id="ProtNLM"/>
    </source>
</evidence>
<dbReference type="InterPro" id="IPR034110">
    <property type="entry name" value="LSMD1_Sm"/>
</dbReference>
<dbReference type="InterPro" id="IPR010920">
    <property type="entry name" value="LSM_dom_sf"/>
</dbReference>
<comment type="caution">
    <text evidence="1">The sequence shown here is derived from an EMBL/GenBank/DDBJ whole genome shotgun (WGS) entry which is preliminary data.</text>
</comment>
<evidence type="ECO:0000313" key="2">
    <source>
        <dbReference type="Proteomes" id="UP001218218"/>
    </source>
</evidence>
<dbReference type="GO" id="GO:0031417">
    <property type="term" value="C:NatC complex"/>
    <property type="evidence" value="ECO:0007669"/>
    <property type="project" value="InterPro"/>
</dbReference>
<reference evidence="1" key="1">
    <citation type="submission" date="2023-03" db="EMBL/GenBank/DDBJ databases">
        <title>Massive genome expansion in bonnet fungi (Mycena s.s.) driven by repeated elements and novel gene families across ecological guilds.</title>
        <authorList>
            <consortium name="Lawrence Berkeley National Laboratory"/>
            <person name="Harder C.B."/>
            <person name="Miyauchi S."/>
            <person name="Viragh M."/>
            <person name="Kuo A."/>
            <person name="Thoen E."/>
            <person name="Andreopoulos B."/>
            <person name="Lu D."/>
            <person name="Skrede I."/>
            <person name="Drula E."/>
            <person name="Henrissat B."/>
            <person name="Morin E."/>
            <person name="Kohler A."/>
            <person name="Barry K."/>
            <person name="LaButti K."/>
            <person name="Morin E."/>
            <person name="Salamov A."/>
            <person name="Lipzen A."/>
            <person name="Mereny Z."/>
            <person name="Hegedus B."/>
            <person name="Baldrian P."/>
            <person name="Stursova M."/>
            <person name="Weitz H."/>
            <person name="Taylor A."/>
            <person name="Grigoriev I.V."/>
            <person name="Nagy L.G."/>
            <person name="Martin F."/>
            <person name="Kauserud H."/>
        </authorList>
    </citation>
    <scope>NUCLEOTIDE SEQUENCE</scope>
    <source>
        <strain evidence="1">CBHHK002</strain>
    </source>
</reference>
<dbReference type="EMBL" id="JARIHO010000008">
    <property type="protein sequence ID" value="KAJ7356551.1"/>
    <property type="molecule type" value="Genomic_DNA"/>
</dbReference>
<dbReference type="InterPro" id="IPR050914">
    <property type="entry name" value="snRNP_SmB/NAA38-like"/>
</dbReference>
<name>A0AAD7EY53_9AGAR</name>
<accession>A0AAD7EY53</accession>
<dbReference type="Proteomes" id="UP001218218">
    <property type="component" value="Unassembled WGS sequence"/>
</dbReference>
<sequence>MPAALDRLTALLTQNLRVTIADGRVFIGSFAGTDAPLNILLLNTDEFRLGPDENPDGRYVGQILIPWKLVVKAEVQTAPSALSLDAHQGLYIVILYIAVIAKNHAIQQKPPNPQSFRKVIHTFALCRLHDIGAIMQSFIGDSPSAIYAVQIPQFSPSTLPFARFIPFVCTALPISPFLPHRNT</sequence>
<dbReference type="PANTHER" id="PTHR10701">
    <property type="entry name" value="SMALL NUCLEAR RIBONUCLEOPROTEIN-ASSOCIATED PROTEIN B AND N"/>
    <property type="match status" value="1"/>
</dbReference>
<proteinExistence type="predicted"/>
<protein>
    <recommendedName>
        <fullName evidence="3">LSM domain-containing protein</fullName>
    </recommendedName>
</protein>
<dbReference type="AlphaFoldDB" id="A0AAD7EY53"/>
<dbReference type="Gene3D" id="2.30.30.100">
    <property type="match status" value="1"/>
</dbReference>
<dbReference type="PANTHER" id="PTHR10701:SF5">
    <property type="entry name" value="N-ALPHA-ACETYLTRANSFERASE 38, NATC AUXILIARY SUBUNIT"/>
    <property type="match status" value="1"/>
</dbReference>
<keyword evidence="2" id="KW-1185">Reference proteome</keyword>
<gene>
    <name evidence="1" type="ORF">DFH08DRAFT_953889</name>
</gene>
<organism evidence="1 2">
    <name type="scientific">Mycena albidolilacea</name>
    <dbReference type="NCBI Taxonomy" id="1033008"/>
    <lineage>
        <taxon>Eukaryota</taxon>
        <taxon>Fungi</taxon>
        <taxon>Dikarya</taxon>
        <taxon>Basidiomycota</taxon>
        <taxon>Agaricomycotina</taxon>
        <taxon>Agaricomycetes</taxon>
        <taxon>Agaricomycetidae</taxon>
        <taxon>Agaricales</taxon>
        <taxon>Marasmiineae</taxon>
        <taxon>Mycenaceae</taxon>
        <taxon>Mycena</taxon>
    </lineage>
</organism>
<dbReference type="CDD" id="cd06168">
    <property type="entry name" value="LSMD1"/>
    <property type="match status" value="1"/>
</dbReference>